<dbReference type="RefSeq" id="WP_145263389.1">
    <property type="nucleotide sequence ID" value="NZ_CP036316.1"/>
</dbReference>
<feature type="region of interest" description="Disordered" evidence="6">
    <location>
        <begin position="38"/>
        <end position="160"/>
    </location>
</feature>
<dbReference type="SMART" id="SM00228">
    <property type="entry name" value="PDZ"/>
    <property type="match status" value="1"/>
</dbReference>
<dbReference type="Pfam" id="PF00595">
    <property type="entry name" value="PDZ"/>
    <property type="match status" value="1"/>
</dbReference>
<dbReference type="KEGG" id="chya:V22_26650"/>
<evidence type="ECO:0000256" key="2">
    <source>
        <dbReference type="ARBA" id="ARBA00022670"/>
    </source>
</evidence>
<dbReference type="Pfam" id="PF03572">
    <property type="entry name" value="Peptidase_S41"/>
    <property type="match status" value="1"/>
</dbReference>
<dbReference type="Gene3D" id="3.90.226.10">
    <property type="entry name" value="2-enoyl-CoA Hydratase, Chain A, domain 1"/>
    <property type="match status" value="1"/>
</dbReference>
<feature type="signal peptide" evidence="7">
    <location>
        <begin position="1"/>
        <end position="31"/>
    </location>
</feature>
<dbReference type="GO" id="GO:0007165">
    <property type="term" value="P:signal transduction"/>
    <property type="evidence" value="ECO:0007669"/>
    <property type="project" value="TreeGrafter"/>
</dbReference>
<evidence type="ECO:0000256" key="7">
    <source>
        <dbReference type="SAM" id="SignalP"/>
    </source>
</evidence>
<feature type="compositionally biased region" description="Polar residues" evidence="6">
    <location>
        <begin position="44"/>
        <end position="55"/>
    </location>
</feature>
<organism evidence="9 10">
    <name type="scientific">Calycomorphotria hydatis</name>
    <dbReference type="NCBI Taxonomy" id="2528027"/>
    <lineage>
        <taxon>Bacteria</taxon>
        <taxon>Pseudomonadati</taxon>
        <taxon>Planctomycetota</taxon>
        <taxon>Planctomycetia</taxon>
        <taxon>Planctomycetales</taxon>
        <taxon>Planctomycetaceae</taxon>
        <taxon>Calycomorphotria</taxon>
    </lineage>
</organism>
<dbReference type="NCBIfam" id="TIGR00225">
    <property type="entry name" value="prc"/>
    <property type="match status" value="1"/>
</dbReference>
<keyword evidence="4 5" id="KW-0720">Serine protease</keyword>
<feature type="chain" id="PRO_5021811653" evidence="7">
    <location>
        <begin position="32"/>
        <end position="648"/>
    </location>
</feature>
<sequence length="648" mass="71218" precursor="true">MIAVKNSLTLLRNWMLAMAAAMTVISLTSLAAADDTFGPAPDSFRSSNYGTSVRYNDTDRYDDFTRTEDSYRQDNPFRQENSYRGTRDRYESDYTREEPRSRREYDFSREEQQLSRDYDRFRNRDRQAPRDSRQAPRDNGQPLRDDFDFGTPNREPVKKQEPTGIELVDVKLTSRYGNPAIERFIKGTSGQQFVNLYLETSRLIDARHLQPNSYRERVEQAVVNLKQAVENEQFLRAHGLNPSRQQVTAFQQGADNCLATRNIQTVNDAVNAMYCVATVASQTIGLNGNAVAAEFVYGAAESLDKYSSLLPEDRTGQPGAMLDVPTKTAGVMDDHVVGIGVEIKPHEDGIVVVKALRGGPAQAGGLDRGDVITSINGQSLRGRSLDYAVDLIKGQIGTPVLLGMTKSDGRETQVTLRRARVELKSVSEAKIIDSRNGVGYIKLDKFAATSDAEMDEALWSLYNNGMKSLVFDLRGNPGGLLTAAISISNKFVPQGNIVSTRGRLAEDNMSESATRTRTWKTPMVVLVDGNSASASEIFAAAIQENGRGLIVGRQSYGKGTVQTHFPLSTIGGNLKLTTAKFYSPNGREMAGAGVTPDVLVREGSEDLLVPLNQDPDVIAGYKAAIGQEVREMAAASERGTGYNSLSLR</sequence>
<dbReference type="InterPro" id="IPR004447">
    <property type="entry name" value="Peptidase_S41A"/>
</dbReference>
<feature type="compositionally biased region" description="Basic and acidic residues" evidence="6">
    <location>
        <begin position="56"/>
        <end position="77"/>
    </location>
</feature>
<proteinExistence type="inferred from homology"/>
<dbReference type="GO" id="GO:0004175">
    <property type="term" value="F:endopeptidase activity"/>
    <property type="evidence" value="ECO:0007669"/>
    <property type="project" value="TreeGrafter"/>
</dbReference>
<feature type="compositionally biased region" description="Basic and acidic residues" evidence="6">
    <location>
        <begin position="85"/>
        <end position="136"/>
    </location>
</feature>
<dbReference type="InterPro" id="IPR001478">
    <property type="entry name" value="PDZ"/>
</dbReference>
<dbReference type="InterPro" id="IPR005151">
    <property type="entry name" value="Tail-specific_protease"/>
</dbReference>
<gene>
    <name evidence="9" type="ORF">V22_26650</name>
</gene>
<keyword evidence="2 5" id="KW-0645">Protease</keyword>
<protein>
    <submittedName>
        <fullName evidence="9">Putative CtpA-like serine protease</fullName>
        <ecNumber evidence="9">3.4.21.-</ecNumber>
    </submittedName>
</protein>
<dbReference type="Gene3D" id="2.30.42.10">
    <property type="match status" value="1"/>
</dbReference>
<evidence type="ECO:0000256" key="3">
    <source>
        <dbReference type="ARBA" id="ARBA00022801"/>
    </source>
</evidence>
<dbReference type="GO" id="GO:0030288">
    <property type="term" value="C:outer membrane-bounded periplasmic space"/>
    <property type="evidence" value="ECO:0007669"/>
    <property type="project" value="TreeGrafter"/>
</dbReference>
<dbReference type="PANTHER" id="PTHR32060:SF30">
    <property type="entry name" value="CARBOXY-TERMINAL PROCESSING PROTEASE CTPA"/>
    <property type="match status" value="1"/>
</dbReference>
<evidence type="ECO:0000313" key="10">
    <source>
        <dbReference type="Proteomes" id="UP000319976"/>
    </source>
</evidence>
<dbReference type="CDD" id="cd06782">
    <property type="entry name" value="cpPDZ_CPP-like"/>
    <property type="match status" value="1"/>
</dbReference>
<keyword evidence="7" id="KW-0732">Signal</keyword>
<dbReference type="SMART" id="SM00245">
    <property type="entry name" value="TSPc"/>
    <property type="match status" value="1"/>
</dbReference>
<dbReference type="InterPro" id="IPR029045">
    <property type="entry name" value="ClpP/crotonase-like_dom_sf"/>
</dbReference>
<evidence type="ECO:0000256" key="1">
    <source>
        <dbReference type="ARBA" id="ARBA00009179"/>
    </source>
</evidence>
<dbReference type="GO" id="GO:0006508">
    <property type="term" value="P:proteolysis"/>
    <property type="evidence" value="ECO:0007669"/>
    <property type="project" value="UniProtKB-KW"/>
</dbReference>
<reference evidence="9 10" key="1">
    <citation type="submission" date="2019-02" db="EMBL/GenBank/DDBJ databases">
        <title>Deep-cultivation of Planctomycetes and their phenomic and genomic characterization uncovers novel biology.</title>
        <authorList>
            <person name="Wiegand S."/>
            <person name="Jogler M."/>
            <person name="Boedeker C."/>
            <person name="Pinto D."/>
            <person name="Vollmers J."/>
            <person name="Rivas-Marin E."/>
            <person name="Kohn T."/>
            <person name="Peeters S.H."/>
            <person name="Heuer A."/>
            <person name="Rast P."/>
            <person name="Oberbeckmann S."/>
            <person name="Bunk B."/>
            <person name="Jeske O."/>
            <person name="Meyerdierks A."/>
            <person name="Storesund J.E."/>
            <person name="Kallscheuer N."/>
            <person name="Luecker S."/>
            <person name="Lage O.M."/>
            <person name="Pohl T."/>
            <person name="Merkel B.J."/>
            <person name="Hornburger P."/>
            <person name="Mueller R.-W."/>
            <person name="Bruemmer F."/>
            <person name="Labrenz M."/>
            <person name="Spormann A.M."/>
            <person name="Op den Camp H."/>
            <person name="Overmann J."/>
            <person name="Amann R."/>
            <person name="Jetten M.S.M."/>
            <person name="Mascher T."/>
            <person name="Medema M.H."/>
            <person name="Devos D.P."/>
            <person name="Kaster A.-K."/>
            <person name="Ovreas L."/>
            <person name="Rohde M."/>
            <person name="Galperin M.Y."/>
            <person name="Jogler C."/>
        </authorList>
    </citation>
    <scope>NUCLEOTIDE SEQUENCE [LARGE SCALE GENOMIC DNA]</scope>
    <source>
        <strain evidence="9 10">V22</strain>
    </source>
</reference>
<evidence type="ECO:0000313" key="9">
    <source>
        <dbReference type="EMBL" id="QDT65412.1"/>
    </source>
</evidence>
<name>A0A517TAL5_9PLAN</name>
<dbReference type="SUPFAM" id="SSF50156">
    <property type="entry name" value="PDZ domain-like"/>
    <property type="match status" value="1"/>
</dbReference>
<dbReference type="CDD" id="cd07560">
    <property type="entry name" value="Peptidase_S41_CPP"/>
    <property type="match status" value="1"/>
</dbReference>
<evidence type="ECO:0000256" key="4">
    <source>
        <dbReference type="ARBA" id="ARBA00022825"/>
    </source>
</evidence>
<dbReference type="EC" id="3.4.21.-" evidence="9"/>
<dbReference type="GO" id="GO:0008236">
    <property type="term" value="F:serine-type peptidase activity"/>
    <property type="evidence" value="ECO:0007669"/>
    <property type="project" value="UniProtKB-KW"/>
</dbReference>
<dbReference type="Gene3D" id="3.30.750.44">
    <property type="match status" value="1"/>
</dbReference>
<dbReference type="OrthoDB" id="9812068at2"/>
<dbReference type="PANTHER" id="PTHR32060">
    <property type="entry name" value="TAIL-SPECIFIC PROTEASE"/>
    <property type="match status" value="1"/>
</dbReference>
<comment type="similarity">
    <text evidence="1 5">Belongs to the peptidase S41A family.</text>
</comment>
<dbReference type="Proteomes" id="UP000319976">
    <property type="component" value="Chromosome"/>
</dbReference>
<feature type="domain" description="PDZ" evidence="8">
    <location>
        <begin position="321"/>
        <end position="393"/>
    </location>
</feature>
<keyword evidence="10" id="KW-1185">Reference proteome</keyword>
<dbReference type="InterPro" id="IPR036034">
    <property type="entry name" value="PDZ_sf"/>
</dbReference>
<keyword evidence="3 5" id="KW-0378">Hydrolase</keyword>
<evidence type="ECO:0000256" key="5">
    <source>
        <dbReference type="RuleBase" id="RU004404"/>
    </source>
</evidence>
<evidence type="ECO:0000256" key="6">
    <source>
        <dbReference type="SAM" id="MobiDB-lite"/>
    </source>
</evidence>
<dbReference type="AlphaFoldDB" id="A0A517TAL5"/>
<accession>A0A517TAL5</accession>
<dbReference type="EMBL" id="CP036316">
    <property type="protein sequence ID" value="QDT65412.1"/>
    <property type="molecule type" value="Genomic_DNA"/>
</dbReference>
<dbReference type="SUPFAM" id="SSF52096">
    <property type="entry name" value="ClpP/crotonase"/>
    <property type="match status" value="1"/>
</dbReference>
<dbReference type="PROSITE" id="PS50106">
    <property type="entry name" value="PDZ"/>
    <property type="match status" value="1"/>
</dbReference>
<evidence type="ECO:0000259" key="8">
    <source>
        <dbReference type="PROSITE" id="PS50106"/>
    </source>
</evidence>